<evidence type="ECO:0000313" key="1">
    <source>
        <dbReference type="EMBL" id="KAH7919551.1"/>
    </source>
</evidence>
<protein>
    <submittedName>
        <fullName evidence="1">Uncharacterized protein</fullName>
    </submittedName>
</protein>
<reference evidence="1" key="1">
    <citation type="journal article" date="2021" name="New Phytol.">
        <title>Evolutionary innovations through gain and loss of genes in the ectomycorrhizal Boletales.</title>
        <authorList>
            <person name="Wu G."/>
            <person name="Miyauchi S."/>
            <person name="Morin E."/>
            <person name="Kuo A."/>
            <person name="Drula E."/>
            <person name="Varga T."/>
            <person name="Kohler A."/>
            <person name="Feng B."/>
            <person name="Cao Y."/>
            <person name="Lipzen A."/>
            <person name="Daum C."/>
            <person name="Hundley H."/>
            <person name="Pangilinan J."/>
            <person name="Johnson J."/>
            <person name="Barry K."/>
            <person name="LaButti K."/>
            <person name="Ng V."/>
            <person name="Ahrendt S."/>
            <person name="Min B."/>
            <person name="Choi I.G."/>
            <person name="Park H."/>
            <person name="Plett J.M."/>
            <person name="Magnuson J."/>
            <person name="Spatafora J.W."/>
            <person name="Nagy L.G."/>
            <person name="Henrissat B."/>
            <person name="Grigoriev I.V."/>
            <person name="Yang Z.L."/>
            <person name="Xu J."/>
            <person name="Martin F.M."/>
        </authorList>
    </citation>
    <scope>NUCLEOTIDE SEQUENCE</scope>
    <source>
        <strain evidence="1">KUC20120723A-06</strain>
    </source>
</reference>
<dbReference type="Proteomes" id="UP000790709">
    <property type="component" value="Unassembled WGS sequence"/>
</dbReference>
<keyword evidence="2" id="KW-1185">Reference proteome</keyword>
<evidence type="ECO:0000313" key="2">
    <source>
        <dbReference type="Proteomes" id="UP000790709"/>
    </source>
</evidence>
<accession>A0ACB8B156</accession>
<sequence>ERAGINVKRVQKVAAERDPLVRADFIRRISQYSPLSLLPLDEVSKDDRTYSRIIGRSRVGTRVEQHQPFVRKRRFTMVAALALDEGIVAAKVIEGSLNRDTFLEFLRDDVLPITTPYPGPRSVLVMDNARIHHAEEINELVHGYGKFLSLISSNKSYTLVFRLPN</sequence>
<dbReference type="EMBL" id="MU266649">
    <property type="protein sequence ID" value="KAH7919551.1"/>
    <property type="molecule type" value="Genomic_DNA"/>
</dbReference>
<organism evidence="1 2">
    <name type="scientific">Leucogyrophana mollusca</name>
    <dbReference type="NCBI Taxonomy" id="85980"/>
    <lineage>
        <taxon>Eukaryota</taxon>
        <taxon>Fungi</taxon>
        <taxon>Dikarya</taxon>
        <taxon>Basidiomycota</taxon>
        <taxon>Agaricomycotina</taxon>
        <taxon>Agaricomycetes</taxon>
        <taxon>Agaricomycetidae</taxon>
        <taxon>Boletales</taxon>
        <taxon>Boletales incertae sedis</taxon>
        <taxon>Leucogyrophana</taxon>
    </lineage>
</organism>
<comment type="caution">
    <text evidence="1">The sequence shown here is derived from an EMBL/GenBank/DDBJ whole genome shotgun (WGS) entry which is preliminary data.</text>
</comment>
<proteinExistence type="predicted"/>
<name>A0ACB8B156_9AGAM</name>
<feature type="non-terminal residue" evidence="1">
    <location>
        <position position="1"/>
    </location>
</feature>
<gene>
    <name evidence="1" type="ORF">BV22DRAFT_1022786</name>
</gene>